<accession>A0A0P1FJV5</accession>
<dbReference type="STRING" id="53501.SAMN04488043_104378"/>
<keyword evidence="2" id="KW-0547">Nucleotide-binding</keyword>
<dbReference type="Pfam" id="PF06048">
    <property type="entry name" value="DUF927"/>
    <property type="match status" value="1"/>
</dbReference>
<keyword evidence="2" id="KW-0378">Hydrolase</keyword>
<dbReference type="EMBL" id="CYSA01000027">
    <property type="protein sequence ID" value="CUH68310.1"/>
    <property type="molecule type" value="Genomic_DNA"/>
</dbReference>
<dbReference type="AlphaFoldDB" id="A0A0P1FJV5"/>
<dbReference type="OrthoDB" id="784829at2"/>
<keyword evidence="3" id="KW-1185">Reference proteome</keyword>
<evidence type="ECO:0000259" key="1">
    <source>
        <dbReference type="Pfam" id="PF06048"/>
    </source>
</evidence>
<dbReference type="GO" id="GO:0004386">
    <property type="term" value="F:helicase activity"/>
    <property type="evidence" value="ECO:0007669"/>
    <property type="project" value="UniProtKB-KW"/>
</dbReference>
<proteinExistence type="predicted"/>
<evidence type="ECO:0000313" key="3">
    <source>
        <dbReference type="Proteomes" id="UP000051587"/>
    </source>
</evidence>
<protein>
    <submittedName>
        <fullName evidence="2">Superfamily II helicase</fullName>
    </submittedName>
</protein>
<keyword evidence="2" id="KW-0347">Helicase</keyword>
<gene>
    <name evidence="2" type="ORF">TG4357_03506</name>
</gene>
<dbReference type="InterPro" id="IPR009270">
    <property type="entry name" value="DUF927"/>
</dbReference>
<organism evidence="2 3">
    <name type="scientific">Thalassovita gelatinovora</name>
    <name type="common">Thalassobius gelatinovorus</name>
    <dbReference type="NCBI Taxonomy" id="53501"/>
    <lineage>
        <taxon>Bacteria</taxon>
        <taxon>Pseudomonadati</taxon>
        <taxon>Pseudomonadota</taxon>
        <taxon>Alphaproteobacteria</taxon>
        <taxon>Rhodobacterales</taxon>
        <taxon>Roseobacteraceae</taxon>
        <taxon>Thalassovita</taxon>
    </lineage>
</organism>
<keyword evidence="2" id="KW-0067">ATP-binding</keyword>
<sequence>MTDQNLTFRPGSDIENVVSFPVCAGSPASVVSFENMQPVPDGMPCNFSLNADGIYQLRPGEGDDLLPIRICSPLIVKGICSRPSGGGWGRVVAVEDPDGNWHELILDARDVSRKSAAALNVLFDNGLELAPVEKAAQSVTELLAAWRPGARYVRSDRLGWADTTFSAFTLGDHRVLGGARVITDAVSDDVAAAMHVKGTLEGWRAAVAEPCAGNPLMVLAVSHAFSGPLLSVLGRDGGGFHLRGVSSRGKSTLLGVAASVWGAPSFVQSWRGTDNGIEGIAAACNDSLLVLDELHQVEPRVAGDIVYMLANGRGKTRMSSNGKAQPTRRWSVSVLSSGELSLEEHMASGGCGMFAGQGIRLIDLAADVRPYGAFDCLHGEPDGRAFAERMQRAGRENYGVAGPAFVEKLLANVDRRDLFQRQIDGFCQSCLVAADIPPDGQVQRVLARFGIAALAGEMATKFGITGWGTGASFAAARELFLNWFEARDGVTRGEITAAVERTRNYVSQNLGRFALLGAEAGEPKPGSSCLGAEYQKIEQALPLEVPLKSFYDRLTLRNRGIAIGPVTVSCRPKCSFKPPSAQKRRGFSSPVLNGVGADYRSH</sequence>
<evidence type="ECO:0000313" key="2">
    <source>
        <dbReference type="EMBL" id="CUH68310.1"/>
    </source>
</evidence>
<name>A0A0P1FJV5_THAGE</name>
<dbReference type="RefSeq" id="WP_058264165.1">
    <property type="nucleotide sequence ID" value="NZ_CP051181.1"/>
</dbReference>
<dbReference type="Proteomes" id="UP000051587">
    <property type="component" value="Unassembled WGS sequence"/>
</dbReference>
<reference evidence="2 3" key="1">
    <citation type="submission" date="2015-09" db="EMBL/GenBank/DDBJ databases">
        <authorList>
            <consortium name="Swine Surveillance"/>
        </authorList>
    </citation>
    <scope>NUCLEOTIDE SEQUENCE [LARGE SCALE GENOMIC DNA]</scope>
    <source>
        <strain evidence="2 3">CECT 4357</strain>
    </source>
</reference>
<feature type="domain" description="DUF927" evidence="1">
    <location>
        <begin position="47"/>
        <end position="328"/>
    </location>
</feature>